<dbReference type="InParanoid" id="A0A1Y2EDB6"/>
<dbReference type="EMBL" id="MCFJ01000002">
    <property type="protein sequence ID" value="ORY69569.1"/>
    <property type="molecule type" value="Genomic_DNA"/>
</dbReference>
<keyword evidence="2" id="KW-1185">Reference proteome</keyword>
<gene>
    <name evidence="1" type="ORF">BCR38DRAFT_88212</name>
</gene>
<organism evidence="1 2">
    <name type="scientific">Pseudomassariella vexata</name>
    <dbReference type="NCBI Taxonomy" id="1141098"/>
    <lineage>
        <taxon>Eukaryota</taxon>
        <taxon>Fungi</taxon>
        <taxon>Dikarya</taxon>
        <taxon>Ascomycota</taxon>
        <taxon>Pezizomycotina</taxon>
        <taxon>Sordariomycetes</taxon>
        <taxon>Xylariomycetidae</taxon>
        <taxon>Amphisphaeriales</taxon>
        <taxon>Pseudomassariaceae</taxon>
        <taxon>Pseudomassariella</taxon>
    </lineage>
</organism>
<reference evidence="1 2" key="1">
    <citation type="submission" date="2016-07" db="EMBL/GenBank/DDBJ databases">
        <title>Pervasive Adenine N6-methylation of Active Genes in Fungi.</title>
        <authorList>
            <consortium name="DOE Joint Genome Institute"/>
            <person name="Mondo S.J."/>
            <person name="Dannebaum R.O."/>
            <person name="Kuo R.C."/>
            <person name="Labutti K."/>
            <person name="Haridas S."/>
            <person name="Kuo A."/>
            <person name="Salamov A."/>
            <person name="Ahrendt S.R."/>
            <person name="Lipzen A."/>
            <person name="Sullivan W."/>
            <person name="Andreopoulos W.B."/>
            <person name="Clum A."/>
            <person name="Lindquist E."/>
            <person name="Daum C."/>
            <person name="Ramamoorthy G.K."/>
            <person name="Gryganskyi A."/>
            <person name="Culley D."/>
            <person name="Magnuson J.K."/>
            <person name="James T.Y."/>
            <person name="O'Malley M.A."/>
            <person name="Stajich J.E."/>
            <person name="Spatafora J.W."/>
            <person name="Visel A."/>
            <person name="Grigoriev I.V."/>
        </authorList>
    </citation>
    <scope>NUCLEOTIDE SEQUENCE [LARGE SCALE GENOMIC DNA]</scope>
    <source>
        <strain evidence="1 2">CBS 129021</strain>
    </source>
</reference>
<dbReference type="GeneID" id="63781932"/>
<dbReference type="Proteomes" id="UP000193689">
    <property type="component" value="Unassembled WGS sequence"/>
</dbReference>
<evidence type="ECO:0000313" key="1">
    <source>
        <dbReference type="EMBL" id="ORY69569.1"/>
    </source>
</evidence>
<sequence>MAEAARAAGISQTLGVEDIEPFGTPPSIWLPRINRSNFEPPHGYQYSVLAAESVNLSGMSSLCCWFRPRLSVPSSYQRGPKVRFCMRPKTHLPQCTRILNPANF</sequence>
<comment type="caution">
    <text evidence="1">The sequence shown here is derived from an EMBL/GenBank/DDBJ whole genome shotgun (WGS) entry which is preliminary data.</text>
</comment>
<dbReference type="AlphaFoldDB" id="A0A1Y2EDB6"/>
<accession>A0A1Y2EDB6</accession>
<dbReference type="RefSeq" id="XP_040719519.1">
    <property type="nucleotide sequence ID" value="XM_040865720.1"/>
</dbReference>
<proteinExistence type="predicted"/>
<protein>
    <submittedName>
        <fullName evidence="1">Uncharacterized protein</fullName>
    </submittedName>
</protein>
<name>A0A1Y2EDB6_9PEZI</name>
<evidence type="ECO:0000313" key="2">
    <source>
        <dbReference type="Proteomes" id="UP000193689"/>
    </source>
</evidence>